<keyword evidence="4 7" id="KW-0812">Transmembrane</keyword>
<proteinExistence type="inferred from homology"/>
<dbReference type="STRING" id="356660.SAMN05444336_104188"/>
<dbReference type="Pfam" id="PF00528">
    <property type="entry name" value="BPD_transp_1"/>
    <property type="match status" value="1"/>
</dbReference>
<evidence type="ECO:0000256" key="1">
    <source>
        <dbReference type="ARBA" id="ARBA00004651"/>
    </source>
</evidence>
<comment type="subcellular location">
    <subcellularLocation>
        <location evidence="1 7">Cell membrane</location>
        <topology evidence="1 7">Multi-pass membrane protein</topology>
    </subcellularLocation>
</comment>
<comment type="similarity">
    <text evidence="7">Belongs to the binding-protein-dependent transport system permease family.</text>
</comment>
<evidence type="ECO:0000259" key="8">
    <source>
        <dbReference type="PROSITE" id="PS50928"/>
    </source>
</evidence>
<evidence type="ECO:0000256" key="4">
    <source>
        <dbReference type="ARBA" id="ARBA00022692"/>
    </source>
</evidence>
<feature type="transmembrane region" description="Helical" evidence="7">
    <location>
        <begin position="21"/>
        <end position="45"/>
    </location>
</feature>
<dbReference type="GO" id="GO:0005886">
    <property type="term" value="C:plasma membrane"/>
    <property type="evidence" value="ECO:0007669"/>
    <property type="project" value="UniProtKB-SubCell"/>
</dbReference>
<sequence length="289" mass="29926">MSPRGIPTAAPRMGRLLPVAGRAGLMLGGVLVALVFLAAGVSLVWTPHDPTVIVVTARFQPPSAEHWLGTDQLGRDVASMLMVGARHSVTVALLAVGIGGSIGTALGLAASAIGGWVEEAVMRIADIGFAFPALLFAIMLSAIYGPSLSNAVAAIAFINAPIFARVARGSSALIWRLDYAMAARAAGRSRAAIALAHVLPNISAVLLVQATIEFAVAILAEAALSYLGLGVQPPTPSWGRMLSEAQTLLFLEPMLAIWPGLCIVVAVIGFNMLGDGLRDATDPRLARAR</sequence>
<gene>
    <name evidence="9" type="ORF">SAMN05444336_104188</name>
</gene>
<feature type="transmembrane region" description="Helical" evidence="7">
    <location>
        <begin position="124"/>
        <end position="145"/>
    </location>
</feature>
<feature type="transmembrane region" description="Helical" evidence="7">
    <location>
        <begin position="89"/>
        <end position="117"/>
    </location>
</feature>
<dbReference type="CDD" id="cd06261">
    <property type="entry name" value="TM_PBP2"/>
    <property type="match status" value="1"/>
</dbReference>
<keyword evidence="6 7" id="KW-0472">Membrane</keyword>
<dbReference type="SUPFAM" id="SSF161098">
    <property type="entry name" value="MetI-like"/>
    <property type="match status" value="1"/>
</dbReference>
<keyword evidence="3" id="KW-1003">Cell membrane</keyword>
<dbReference type="AlphaFoldDB" id="A0A1H3AHA5"/>
<feature type="transmembrane region" description="Helical" evidence="7">
    <location>
        <begin position="247"/>
        <end position="270"/>
    </location>
</feature>
<dbReference type="GO" id="GO:0055085">
    <property type="term" value="P:transmembrane transport"/>
    <property type="evidence" value="ECO:0007669"/>
    <property type="project" value="InterPro"/>
</dbReference>
<dbReference type="EMBL" id="FNMZ01000004">
    <property type="protein sequence ID" value="SDX29003.1"/>
    <property type="molecule type" value="Genomic_DNA"/>
</dbReference>
<protein>
    <submittedName>
        <fullName evidence="9">Peptide/nickel transport system permease protein</fullName>
    </submittedName>
</protein>
<dbReference type="Gene3D" id="1.10.3720.10">
    <property type="entry name" value="MetI-like"/>
    <property type="match status" value="1"/>
</dbReference>
<evidence type="ECO:0000256" key="7">
    <source>
        <dbReference type="RuleBase" id="RU363032"/>
    </source>
</evidence>
<dbReference type="PROSITE" id="PS50928">
    <property type="entry name" value="ABC_TM1"/>
    <property type="match status" value="1"/>
</dbReference>
<dbReference type="InterPro" id="IPR050366">
    <property type="entry name" value="BP-dependent_transpt_permease"/>
</dbReference>
<dbReference type="InterPro" id="IPR000515">
    <property type="entry name" value="MetI-like"/>
</dbReference>
<name>A0A1H3AHA5_9RHOB</name>
<evidence type="ECO:0000256" key="3">
    <source>
        <dbReference type="ARBA" id="ARBA00022475"/>
    </source>
</evidence>
<feature type="transmembrane region" description="Helical" evidence="7">
    <location>
        <begin position="198"/>
        <end position="227"/>
    </location>
</feature>
<keyword evidence="2 7" id="KW-0813">Transport</keyword>
<accession>A0A1H3AHA5</accession>
<evidence type="ECO:0000256" key="5">
    <source>
        <dbReference type="ARBA" id="ARBA00022989"/>
    </source>
</evidence>
<dbReference type="PANTHER" id="PTHR43386:SF25">
    <property type="entry name" value="PEPTIDE ABC TRANSPORTER PERMEASE PROTEIN"/>
    <property type="match status" value="1"/>
</dbReference>
<evidence type="ECO:0000256" key="2">
    <source>
        <dbReference type="ARBA" id="ARBA00022448"/>
    </source>
</evidence>
<reference evidence="9 10" key="1">
    <citation type="submission" date="2016-10" db="EMBL/GenBank/DDBJ databases">
        <authorList>
            <person name="de Groot N.N."/>
        </authorList>
    </citation>
    <scope>NUCLEOTIDE SEQUENCE [LARGE SCALE GENOMIC DNA]</scope>
    <source>
        <strain evidence="9 10">DSM 17890</strain>
    </source>
</reference>
<evidence type="ECO:0000313" key="9">
    <source>
        <dbReference type="EMBL" id="SDX29003.1"/>
    </source>
</evidence>
<dbReference type="PANTHER" id="PTHR43386">
    <property type="entry name" value="OLIGOPEPTIDE TRANSPORT SYSTEM PERMEASE PROTEIN APPC"/>
    <property type="match status" value="1"/>
</dbReference>
<evidence type="ECO:0000313" key="10">
    <source>
        <dbReference type="Proteomes" id="UP000199118"/>
    </source>
</evidence>
<keyword evidence="5 7" id="KW-1133">Transmembrane helix</keyword>
<organism evidence="9 10">
    <name type="scientific">Albimonas donghaensis</name>
    <dbReference type="NCBI Taxonomy" id="356660"/>
    <lineage>
        <taxon>Bacteria</taxon>
        <taxon>Pseudomonadati</taxon>
        <taxon>Pseudomonadota</taxon>
        <taxon>Alphaproteobacteria</taxon>
        <taxon>Rhodobacterales</taxon>
        <taxon>Paracoccaceae</taxon>
        <taxon>Albimonas</taxon>
    </lineage>
</organism>
<evidence type="ECO:0000256" key="6">
    <source>
        <dbReference type="ARBA" id="ARBA00023136"/>
    </source>
</evidence>
<feature type="domain" description="ABC transmembrane type-1" evidence="8">
    <location>
        <begin position="85"/>
        <end position="274"/>
    </location>
</feature>
<dbReference type="InterPro" id="IPR035906">
    <property type="entry name" value="MetI-like_sf"/>
</dbReference>
<keyword evidence="10" id="KW-1185">Reference proteome</keyword>
<dbReference type="Proteomes" id="UP000199118">
    <property type="component" value="Unassembled WGS sequence"/>
</dbReference>